<feature type="compositionally biased region" description="Acidic residues" evidence="1">
    <location>
        <begin position="76"/>
        <end position="94"/>
    </location>
</feature>
<feature type="region of interest" description="Disordered" evidence="1">
    <location>
        <begin position="69"/>
        <end position="189"/>
    </location>
</feature>
<feature type="compositionally biased region" description="Basic and acidic residues" evidence="1">
    <location>
        <begin position="112"/>
        <end position="121"/>
    </location>
</feature>
<dbReference type="EMBL" id="JBHTKA010000001">
    <property type="protein sequence ID" value="MFD0997684.1"/>
    <property type="molecule type" value="Genomic_DNA"/>
</dbReference>
<evidence type="ECO:0000256" key="1">
    <source>
        <dbReference type="SAM" id="MobiDB-lite"/>
    </source>
</evidence>
<sequence>MDSKIAYPTFEEVKGYFDSYPNEQTIYFTSDGQAFMQKNVNDAKNHQRRLDPAKELLSISRKEYNKVAGIYTPDASNEDDDLDEDNDLDKDEDQGNTLDDQSGQSSTDEEAEGKTSSKEITVEVGFSPDSEGASTSEVVSTEAPASETISTEAPVSEVVSTEAPKTKKAVSKAEAAMNDKTKKSGNAKK</sequence>
<comment type="caution">
    <text evidence="2">The sequence shown here is derived from an EMBL/GenBank/DDBJ whole genome shotgun (WGS) entry which is preliminary data.</text>
</comment>
<keyword evidence="3" id="KW-1185">Reference proteome</keyword>
<proteinExistence type="predicted"/>
<dbReference type="Proteomes" id="UP001597112">
    <property type="component" value="Unassembled WGS sequence"/>
</dbReference>
<evidence type="ECO:0000313" key="2">
    <source>
        <dbReference type="EMBL" id="MFD0997684.1"/>
    </source>
</evidence>
<protein>
    <submittedName>
        <fullName evidence="2">Uncharacterized protein</fullName>
    </submittedName>
</protein>
<dbReference type="RefSeq" id="WP_377573081.1">
    <property type="nucleotide sequence ID" value="NZ_JBHTKA010000001.1"/>
</dbReference>
<reference evidence="3" key="1">
    <citation type="journal article" date="2019" name="Int. J. Syst. Evol. Microbiol.">
        <title>The Global Catalogue of Microorganisms (GCM) 10K type strain sequencing project: providing services to taxonomists for standard genome sequencing and annotation.</title>
        <authorList>
            <consortium name="The Broad Institute Genomics Platform"/>
            <consortium name="The Broad Institute Genome Sequencing Center for Infectious Disease"/>
            <person name="Wu L."/>
            <person name="Ma J."/>
        </authorList>
    </citation>
    <scope>NUCLEOTIDE SEQUENCE [LARGE SCALE GENOMIC DNA]</scope>
    <source>
        <strain evidence="3">CCUG 58938</strain>
    </source>
</reference>
<gene>
    <name evidence="2" type="ORF">ACFQ21_00130</name>
</gene>
<organism evidence="2 3">
    <name type="scientific">Ohtaekwangia kribbensis</name>
    <dbReference type="NCBI Taxonomy" id="688913"/>
    <lineage>
        <taxon>Bacteria</taxon>
        <taxon>Pseudomonadati</taxon>
        <taxon>Bacteroidota</taxon>
        <taxon>Cytophagia</taxon>
        <taxon>Cytophagales</taxon>
        <taxon>Fulvivirgaceae</taxon>
        <taxon>Ohtaekwangia</taxon>
    </lineage>
</organism>
<accession>A0ABW3JV75</accession>
<name>A0ABW3JV75_9BACT</name>
<feature type="compositionally biased region" description="Polar residues" evidence="1">
    <location>
        <begin position="95"/>
        <end position="106"/>
    </location>
</feature>
<evidence type="ECO:0000313" key="3">
    <source>
        <dbReference type="Proteomes" id="UP001597112"/>
    </source>
</evidence>